<dbReference type="GO" id="GO:0008270">
    <property type="term" value="F:zinc ion binding"/>
    <property type="evidence" value="ECO:0007669"/>
    <property type="project" value="UniProtKB-KW"/>
</dbReference>
<dbReference type="InterPro" id="IPR013083">
    <property type="entry name" value="Znf_RING/FYVE/PHD"/>
</dbReference>
<gene>
    <name evidence="8" type="ORF">K432DRAFT_289052</name>
</gene>
<dbReference type="PANTHER" id="PTHR45978">
    <property type="entry name" value="SPX DOMAIN-CONTAINING PROTEIN 3"/>
    <property type="match status" value="1"/>
</dbReference>
<keyword evidence="3" id="KW-0862">Zinc</keyword>
<sequence>MKFGHAFQQRLKKDGFPPEWIESAISYGQLKKCIKRVQTELANLGLDRQTLGQLLRHVENYNAEAESGGDVDEKPFEYILQAPEEQPEQENAPFTAPRTPFHPKLLFIVDDATGEPLSASLAPETKAKLHQLAVLKGLSDIRVSEVSNLDDIAAKPNTSNSSKTFSIDDSSTISSERETGSRSIRMIEVPLTSDTEFFETLSNELSGIASLQAREEKKLHQMVSELSKTITKLTEPDRSSNRKDIEKWRAVFQAYVEANIFFATGELDHGAHDVAKAEANLLKFSQVIAEKGLATDFKNKEGLSALTQFININREMLQMLRFQEINYTAMVKILKKFDKRTALGVRAEFPKRFEFPMFSENTAKSVCTQLSKDILSTVPQLDDYLCPLCFEIKWRPVKLRCSHIFCIRCLIRMQKDEQDHCPLCRSKVVMEACAENLDDDLAAYLKKWFPKEVKAKQKMNEYLAGIDEYGEAYKAKCVVM</sequence>
<dbReference type="PANTHER" id="PTHR45978:SF7">
    <property type="entry name" value="SPX DOMAIN-CONTAINING PROTEIN 4"/>
    <property type="match status" value="1"/>
</dbReference>
<accession>A0A8E2EI52</accession>
<proteinExistence type="predicted"/>
<evidence type="ECO:0000256" key="5">
    <source>
        <dbReference type="SAM" id="MobiDB-lite"/>
    </source>
</evidence>
<evidence type="ECO:0000256" key="4">
    <source>
        <dbReference type="PROSITE-ProRule" id="PRU00175"/>
    </source>
</evidence>
<evidence type="ECO:0000313" key="8">
    <source>
        <dbReference type="EMBL" id="OCK84381.1"/>
    </source>
</evidence>
<dbReference type="Gene3D" id="3.30.40.10">
    <property type="entry name" value="Zinc/RING finger domain, C3HC4 (zinc finger)"/>
    <property type="match status" value="1"/>
</dbReference>
<dbReference type="GO" id="GO:0016036">
    <property type="term" value="P:cellular response to phosphate starvation"/>
    <property type="evidence" value="ECO:0007669"/>
    <property type="project" value="InterPro"/>
</dbReference>
<feature type="region of interest" description="Disordered" evidence="5">
    <location>
        <begin position="157"/>
        <end position="181"/>
    </location>
</feature>
<dbReference type="Pfam" id="PF13920">
    <property type="entry name" value="zf-C3HC4_3"/>
    <property type="match status" value="1"/>
</dbReference>
<dbReference type="Pfam" id="PF03105">
    <property type="entry name" value="SPX"/>
    <property type="match status" value="1"/>
</dbReference>
<evidence type="ECO:0000313" key="9">
    <source>
        <dbReference type="Proteomes" id="UP000250266"/>
    </source>
</evidence>
<dbReference type="PROSITE" id="PS50089">
    <property type="entry name" value="ZF_RING_2"/>
    <property type="match status" value="1"/>
</dbReference>
<evidence type="ECO:0000256" key="3">
    <source>
        <dbReference type="ARBA" id="ARBA00022833"/>
    </source>
</evidence>
<dbReference type="OrthoDB" id="5588846at2759"/>
<reference evidence="8 9" key="1">
    <citation type="journal article" date="2016" name="Nat. Commun.">
        <title>Ectomycorrhizal ecology is imprinted in the genome of the dominant symbiotic fungus Cenococcum geophilum.</title>
        <authorList>
            <consortium name="DOE Joint Genome Institute"/>
            <person name="Peter M."/>
            <person name="Kohler A."/>
            <person name="Ohm R.A."/>
            <person name="Kuo A."/>
            <person name="Krutzmann J."/>
            <person name="Morin E."/>
            <person name="Arend M."/>
            <person name="Barry K.W."/>
            <person name="Binder M."/>
            <person name="Choi C."/>
            <person name="Clum A."/>
            <person name="Copeland A."/>
            <person name="Grisel N."/>
            <person name="Haridas S."/>
            <person name="Kipfer T."/>
            <person name="LaButti K."/>
            <person name="Lindquist E."/>
            <person name="Lipzen A."/>
            <person name="Maire R."/>
            <person name="Meier B."/>
            <person name="Mihaltcheva S."/>
            <person name="Molinier V."/>
            <person name="Murat C."/>
            <person name="Poggeler S."/>
            <person name="Quandt C.A."/>
            <person name="Sperisen C."/>
            <person name="Tritt A."/>
            <person name="Tisserant E."/>
            <person name="Crous P.W."/>
            <person name="Henrissat B."/>
            <person name="Nehls U."/>
            <person name="Egli S."/>
            <person name="Spatafora J.W."/>
            <person name="Grigoriev I.V."/>
            <person name="Martin F.M."/>
        </authorList>
    </citation>
    <scope>NUCLEOTIDE SEQUENCE [LARGE SCALE GENOMIC DNA]</scope>
    <source>
        <strain evidence="8 9">CBS 459.81</strain>
    </source>
</reference>
<dbReference type="AlphaFoldDB" id="A0A8E2EI52"/>
<protein>
    <submittedName>
        <fullName evidence="8">RING-14 protein-like protein</fullName>
    </submittedName>
</protein>
<evidence type="ECO:0000259" key="7">
    <source>
        <dbReference type="PROSITE" id="PS51382"/>
    </source>
</evidence>
<dbReference type="PROSITE" id="PS00518">
    <property type="entry name" value="ZF_RING_1"/>
    <property type="match status" value="1"/>
</dbReference>
<dbReference type="PROSITE" id="PS51382">
    <property type="entry name" value="SPX"/>
    <property type="match status" value="1"/>
</dbReference>
<name>A0A8E2EI52_9PEZI</name>
<dbReference type="SMART" id="SM00184">
    <property type="entry name" value="RING"/>
    <property type="match status" value="1"/>
</dbReference>
<dbReference type="InterPro" id="IPR017907">
    <property type="entry name" value="Znf_RING_CS"/>
</dbReference>
<dbReference type="SUPFAM" id="SSF57850">
    <property type="entry name" value="RING/U-box"/>
    <property type="match status" value="1"/>
</dbReference>
<feature type="domain" description="SPX" evidence="7">
    <location>
        <begin position="1"/>
        <end position="351"/>
    </location>
</feature>
<organism evidence="8 9">
    <name type="scientific">Lepidopterella palustris CBS 459.81</name>
    <dbReference type="NCBI Taxonomy" id="1314670"/>
    <lineage>
        <taxon>Eukaryota</taxon>
        <taxon>Fungi</taxon>
        <taxon>Dikarya</taxon>
        <taxon>Ascomycota</taxon>
        <taxon>Pezizomycotina</taxon>
        <taxon>Dothideomycetes</taxon>
        <taxon>Pleosporomycetidae</taxon>
        <taxon>Mytilinidiales</taxon>
        <taxon>Argynnaceae</taxon>
        <taxon>Lepidopterella</taxon>
    </lineage>
</organism>
<evidence type="ECO:0000256" key="1">
    <source>
        <dbReference type="ARBA" id="ARBA00022723"/>
    </source>
</evidence>
<dbReference type="InterPro" id="IPR004331">
    <property type="entry name" value="SPX_dom"/>
</dbReference>
<evidence type="ECO:0000256" key="2">
    <source>
        <dbReference type="ARBA" id="ARBA00022771"/>
    </source>
</evidence>
<dbReference type="EMBL" id="KV744838">
    <property type="protein sequence ID" value="OCK84381.1"/>
    <property type="molecule type" value="Genomic_DNA"/>
</dbReference>
<dbReference type="InterPro" id="IPR001841">
    <property type="entry name" value="Znf_RING"/>
</dbReference>
<evidence type="ECO:0000259" key="6">
    <source>
        <dbReference type="PROSITE" id="PS50089"/>
    </source>
</evidence>
<keyword evidence="2 4" id="KW-0863">Zinc-finger</keyword>
<dbReference type="InterPro" id="IPR031142">
    <property type="entry name" value="SPX_prot"/>
</dbReference>
<keyword evidence="9" id="KW-1185">Reference proteome</keyword>
<keyword evidence="1" id="KW-0479">Metal-binding</keyword>
<dbReference type="Proteomes" id="UP000250266">
    <property type="component" value="Unassembled WGS sequence"/>
</dbReference>
<feature type="compositionally biased region" description="Low complexity" evidence="5">
    <location>
        <begin position="159"/>
        <end position="174"/>
    </location>
</feature>
<feature type="domain" description="RING-type" evidence="6">
    <location>
        <begin position="386"/>
        <end position="425"/>
    </location>
</feature>